<reference evidence="3" key="1">
    <citation type="submission" date="2017-11" db="EMBL/GenBank/DDBJ databases">
        <title>Phenotypic and genomic properties of facultatively anaerobic sulfur-reducing natronoarchaea from hypersaline soda lakes.</title>
        <authorList>
            <person name="Sorokin D.Y."/>
            <person name="Kublanov I.V."/>
            <person name="Roman P."/>
            <person name="Sinninghe Damste J.S."/>
            <person name="Golyshin P.N."/>
            <person name="Rojo D."/>
            <person name="Ciordia S."/>
            <person name="Mena M.D.C."/>
            <person name="Ferrer M."/>
            <person name="Messina E."/>
            <person name="Smedile F."/>
            <person name="La Spada G."/>
            <person name="La Cono V."/>
            <person name="Yakimov M.M."/>
        </authorList>
    </citation>
    <scope>NUCLEOTIDE SEQUENCE [LARGE SCALE GENOMIC DNA]</scope>
    <source>
        <strain evidence="3">AArc-Sl</strain>
    </source>
</reference>
<accession>A0A343TKA3</accession>
<dbReference type="AlphaFoldDB" id="A0A343TKA3"/>
<keyword evidence="1" id="KW-0175">Coiled coil</keyword>
<feature type="coiled-coil region" evidence="1">
    <location>
        <begin position="132"/>
        <end position="166"/>
    </location>
</feature>
<feature type="coiled-coil region" evidence="1">
    <location>
        <begin position="38"/>
        <end position="93"/>
    </location>
</feature>
<sequence length="307" mass="34002">MVQRREFLRKGVSVTAVAAAVGLSGCLGQEGSEDVEAAFDLLEENQEVLDEFEELEDDELPDQAEIDGIKQRIDEAEDHLDAADAVAEDEEIQEAVQLGYSIAEFQLSLVQALEAINSVIHGLDTIVAQIDADRVDDALETSEELLDDASEANEKISESIDALDEIDDDRLDTQERIELGVDKAKLERVDNEFDVFEEMIHGFVEMIQGLQALEAMIDALEDENLDDALDKAEIAEFEFESAASRFEEIEDDPDLPAHMEADVIEISADANDLRDATGHYADGIRAAQRGDWDAFEEHMEKAEAALE</sequence>
<dbReference type="OrthoDB" id="351382at2157"/>
<evidence type="ECO:0000313" key="2">
    <source>
        <dbReference type="EMBL" id="AUX09525.1"/>
    </source>
</evidence>
<dbReference type="RefSeq" id="WP_119818238.1">
    <property type="nucleotide sequence ID" value="NZ_CP025066.1"/>
</dbReference>
<evidence type="ECO:0000256" key="1">
    <source>
        <dbReference type="SAM" id="Coils"/>
    </source>
</evidence>
<dbReference type="Proteomes" id="UP000263012">
    <property type="component" value="Chromosome"/>
</dbReference>
<dbReference type="KEGG" id="hdf:AArcSl_1899"/>
<protein>
    <submittedName>
        <fullName evidence="2">Uncharacterized protein</fullName>
    </submittedName>
</protein>
<gene>
    <name evidence="2" type="ORF">AArcSl_1899</name>
</gene>
<dbReference type="GeneID" id="37878255"/>
<dbReference type="PROSITE" id="PS51257">
    <property type="entry name" value="PROKAR_LIPOPROTEIN"/>
    <property type="match status" value="1"/>
</dbReference>
<organism evidence="2 3">
    <name type="scientific">Halalkaliarchaeum desulfuricum</name>
    <dbReference type="NCBI Taxonomy" id="2055893"/>
    <lineage>
        <taxon>Archaea</taxon>
        <taxon>Methanobacteriati</taxon>
        <taxon>Methanobacteriota</taxon>
        <taxon>Stenosarchaea group</taxon>
        <taxon>Halobacteria</taxon>
        <taxon>Halobacteriales</taxon>
        <taxon>Haloferacaceae</taxon>
        <taxon>Halalkaliarchaeum</taxon>
    </lineage>
</organism>
<keyword evidence="3" id="KW-1185">Reference proteome</keyword>
<evidence type="ECO:0000313" key="3">
    <source>
        <dbReference type="Proteomes" id="UP000263012"/>
    </source>
</evidence>
<proteinExistence type="predicted"/>
<dbReference type="EMBL" id="CP025066">
    <property type="protein sequence ID" value="AUX09525.1"/>
    <property type="molecule type" value="Genomic_DNA"/>
</dbReference>
<name>A0A343TKA3_9EURY</name>